<protein>
    <submittedName>
        <fullName evidence="2">Uncharacterized protein</fullName>
    </submittedName>
</protein>
<reference evidence="2 3" key="1">
    <citation type="journal article" date="2015" name="Fungal Genet. Biol.">
        <title>Evolution of novel wood decay mechanisms in Agaricales revealed by the genome sequences of Fistulina hepatica and Cylindrobasidium torrendii.</title>
        <authorList>
            <person name="Floudas D."/>
            <person name="Held B.W."/>
            <person name="Riley R."/>
            <person name="Nagy L.G."/>
            <person name="Koehler G."/>
            <person name="Ransdell A.S."/>
            <person name="Younus H."/>
            <person name="Chow J."/>
            <person name="Chiniquy J."/>
            <person name="Lipzen A."/>
            <person name="Tritt A."/>
            <person name="Sun H."/>
            <person name="Haridas S."/>
            <person name="LaButti K."/>
            <person name="Ohm R.A."/>
            <person name="Kues U."/>
            <person name="Blanchette R.A."/>
            <person name="Grigoriev I.V."/>
            <person name="Minto R.E."/>
            <person name="Hibbett D.S."/>
        </authorList>
    </citation>
    <scope>NUCLEOTIDE SEQUENCE [LARGE SCALE GENOMIC DNA]</scope>
    <source>
        <strain evidence="2 3">FP15055 ss-10</strain>
    </source>
</reference>
<feature type="region of interest" description="Disordered" evidence="1">
    <location>
        <begin position="357"/>
        <end position="380"/>
    </location>
</feature>
<dbReference type="OrthoDB" id="2634326at2759"/>
<feature type="compositionally biased region" description="Low complexity" evidence="1">
    <location>
        <begin position="358"/>
        <end position="368"/>
    </location>
</feature>
<feature type="region of interest" description="Disordered" evidence="1">
    <location>
        <begin position="679"/>
        <end position="698"/>
    </location>
</feature>
<feature type="compositionally biased region" description="Polar residues" evidence="1">
    <location>
        <begin position="686"/>
        <end position="698"/>
    </location>
</feature>
<dbReference type="Proteomes" id="UP000054007">
    <property type="component" value="Unassembled WGS sequence"/>
</dbReference>
<dbReference type="AlphaFoldDB" id="A0A0D7AUV3"/>
<evidence type="ECO:0000313" key="3">
    <source>
        <dbReference type="Proteomes" id="UP000054007"/>
    </source>
</evidence>
<name>A0A0D7AUV3_9AGAR</name>
<dbReference type="EMBL" id="KN881078">
    <property type="protein sequence ID" value="KIY61061.1"/>
    <property type="molecule type" value="Genomic_DNA"/>
</dbReference>
<organism evidence="2 3">
    <name type="scientific">Cylindrobasidium torrendii FP15055 ss-10</name>
    <dbReference type="NCBI Taxonomy" id="1314674"/>
    <lineage>
        <taxon>Eukaryota</taxon>
        <taxon>Fungi</taxon>
        <taxon>Dikarya</taxon>
        <taxon>Basidiomycota</taxon>
        <taxon>Agaricomycotina</taxon>
        <taxon>Agaricomycetes</taxon>
        <taxon>Agaricomycetidae</taxon>
        <taxon>Agaricales</taxon>
        <taxon>Marasmiineae</taxon>
        <taxon>Physalacriaceae</taxon>
        <taxon>Cylindrobasidium</taxon>
    </lineage>
</organism>
<accession>A0A0D7AUV3</accession>
<proteinExistence type="predicted"/>
<evidence type="ECO:0000313" key="2">
    <source>
        <dbReference type="EMBL" id="KIY61061.1"/>
    </source>
</evidence>
<sequence length="698" mass="78098">MASSSSHAILLHNRGTLVNTPKQYVLKPEILVYAAVLGEQPFIVGSPNCYQAPQPRIGETCAVTLREDVRYHADNPIQWPQWFCSEEPHLACVLRPQTTGDLAALWDEGDESFWQEDRSLGCGIGMYSRQLLAKLETAFNTTFANHKDNLAFCTASSTSATAPLMASTIETSGTAKFISQLHNIASIGLNLLSSTPLPFDRSFFILRILQRICIEYAALVTYEREFKKFVRLEAGPEELNRTSTADMAYMGCFTNNITMVSAFIAARLPVWLVHDTSAASGLNICSVGAFVGFGELVEADHWRTHSRGILYEGSQIRGAKYRNMRDYLLVQMGNFHSSAITGAGGIASRPPLLPPLPSTSITPTSSSRPRARKGPYPPRPQRLILPVHSYLPVPPRAWSSAFERVDANEARCLAKDMRPPPGYFLPRPDLFTSITSENGVKMIFSWLQLRPFVLLAYSTPSEVPISKRPRLGHQSWRQWLNDTAGAMEPQPSTSTDKKRKGDIKSAVLEFISNIQEGNENVRPSPASASPQWYGAPFDPQDATVWREILWELSYLAFRLELQDIDDRLSRWERGPRHQNTLHDVFCMRGTPLLRCDLGMANIGAMDLDWRRRAQSIWALKSLMEAWTVEKPEIITSSPPRDGFTLSSFADFEAGIAHFYIDTYFRIYGRAPILPAQLSHTPPPSRCTWSPPNTTSAQV</sequence>
<keyword evidence="3" id="KW-1185">Reference proteome</keyword>
<gene>
    <name evidence="2" type="ORF">CYLTODRAFT_495421</name>
</gene>
<evidence type="ECO:0000256" key="1">
    <source>
        <dbReference type="SAM" id="MobiDB-lite"/>
    </source>
</evidence>